<keyword evidence="2" id="KW-0472">Membrane</keyword>
<dbReference type="AlphaFoldDB" id="A0AAV9GWY4"/>
<evidence type="ECO:0000256" key="2">
    <source>
        <dbReference type="SAM" id="Phobius"/>
    </source>
</evidence>
<gene>
    <name evidence="3" type="ORF">QBC34DRAFT_399474</name>
</gene>
<dbReference type="EMBL" id="MU865925">
    <property type="protein sequence ID" value="KAK4452225.1"/>
    <property type="molecule type" value="Genomic_DNA"/>
</dbReference>
<keyword evidence="2" id="KW-0812">Transmembrane</keyword>
<dbReference type="Pfam" id="PF20246">
    <property type="entry name" value="DUF6601"/>
    <property type="match status" value="1"/>
</dbReference>
<evidence type="ECO:0000256" key="1">
    <source>
        <dbReference type="SAM" id="MobiDB-lite"/>
    </source>
</evidence>
<evidence type="ECO:0000313" key="4">
    <source>
        <dbReference type="Proteomes" id="UP001321760"/>
    </source>
</evidence>
<organism evidence="3 4">
    <name type="scientific">Podospora aff. communis PSN243</name>
    <dbReference type="NCBI Taxonomy" id="3040156"/>
    <lineage>
        <taxon>Eukaryota</taxon>
        <taxon>Fungi</taxon>
        <taxon>Dikarya</taxon>
        <taxon>Ascomycota</taxon>
        <taxon>Pezizomycotina</taxon>
        <taxon>Sordariomycetes</taxon>
        <taxon>Sordariomycetidae</taxon>
        <taxon>Sordariales</taxon>
        <taxon>Podosporaceae</taxon>
        <taxon>Podospora</taxon>
    </lineage>
</organism>
<evidence type="ECO:0000313" key="3">
    <source>
        <dbReference type="EMBL" id="KAK4452225.1"/>
    </source>
</evidence>
<reference evidence="3" key="2">
    <citation type="submission" date="2023-05" db="EMBL/GenBank/DDBJ databases">
        <authorList>
            <consortium name="Lawrence Berkeley National Laboratory"/>
            <person name="Steindorff A."/>
            <person name="Hensen N."/>
            <person name="Bonometti L."/>
            <person name="Westerberg I."/>
            <person name="Brannstrom I.O."/>
            <person name="Guillou S."/>
            <person name="Cros-Aarteil S."/>
            <person name="Calhoun S."/>
            <person name="Haridas S."/>
            <person name="Kuo A."/>
            <person name="Mondo S."/>
            <person name="Pangilinan J."/>
            <person name="Riley R."/>
            <person name="Labutti K."/>
            <person name="Andreopoulos B."/>
            <person name="Lipzen A."/>
            <person name="Chen C."/>
            <person name="Yanf M."/>
            <person name="Daum C."/>
            <person name="Ng V."/>
            <person name="Clum A."/>
            <person name="Ohm R."/>
            <person name="Martin F."/>
            <person name="Silar P."/>
            <person name="Natvig D."/>
            <person name="Lalanne C."/>
            <person name="Gautier V."/>
            <person name="Ament-Velasquez S.L."/>
            <person name="Kruys A."/>
            <person name="Hutchinson M.I."/>
            <person name="Powell A.J."/>
            <person name="Barry K."/>
            <person name="Miller A.N."/>
            <person name="Grigoriev I.V."/>
            <person name="Debuchy R."/>
            <person name="Gladieux P."/>
            <person name="Thoren M.H."/>
            <person name="Johannesson H."/>
        </authorList>
    </citation>
    <scope>NUCLEOTIDE SEQUENCE</scope>
    <source>
        <strain evidence="3">PSN243</strain>
    </source>
</reference>
<dbReference type="InterPro" id="IPR046536">
    <property type="entry name" value="DUF6601"/>
</dbReference>
<feature type="transmembrane region" description="Helical" evidence="2">
    <location>
        <begin position="249"/>
        <end position="275"/>
    </location>
</feature>
<reference evidence="3" key="1">
    <citation type="journal article" date="2023" name="Mol. Phylogenet. Evol.">
        <title>Genome-scale phylogeny and comparative genomics of the fungal order Sordariales.</title>
        <authorList>
            <person name="Hensen N."/>
            <person name="Bonometti L."/>
            <person name="Westerberg I."/>
            <person name="Brannstrom I.O."/>
            <person name="Guillou S."/>
            <person name="Cros-Aarteil S."/>
            <person name="Calhoun S."/>
            <person name="Haridas S."/>
            <person name="Kuo A."/>
            <person name="Mondo S."/>
            <person name="Pangilinan J."/>
            <person name="Riley R."/>
            <person name="LaButti K."/>
            <person name="Andreopoulos B."/>
            <person name="Lipzen A."/>
            <person name="Chen C."/>
            <person name="Yan M."/>
            <person name="Daum C."/>
            <person name="Ng V."/>
            <person name="Clum A."/>
            <person name="Steindorff A."/>
            <person name="Ohm R.A."/>
            <person name="Martin F."/>
            <person name="Silar P."/>
            <person name="Natvig D.O."/>
            <person name="Lalanne C."/>
            <person name="Gautier V."/>
            <person name="Ament-Velasquez S.L."/>
            <person name="Kruys A."/>
            <person name="Hutchinson M.I."/>
            <person name="Powell A.J."/>
            <person name="Barry K."/>
            <person name="Miller A.N."/>
            <person name="Grigoriev I.V."/>
            <person name="Debuchy R."/>
            <person name="Gladieux P."/>
            <person name="Hiltunen Thoren M."/>
            <person name="Johannesson H."/>
        </authorList>
    </citation>
    <scope>NUCLEOTIDE SEQUENCE</scope>
    <source>
        <strain evidence="3">PSN243</strain>
    </source>
</reference>
<keyword evidence="4" id="KW-1185">Reference proteome</keyword>
<name>A0AAV9GWY4_9PEZI</name>
<dbReference type="PANTHER" id="PTHR34414">
    <property type="entry name" value="HET DOMAIN-CONTAINING PROTEIN-RELATED"/>
    <property type="match status" value="1"/>
</dbReference>
<comment type="caution">
    <text evidence="3">The sequence shown here is derived from an EMBL/GenBank/DDBJ whole genome shotgun (WGS) entry which is preliminary data.</text>
</comment>
<protein>
    <recommendedName>
        <fullName evidence="5">Subtilisin-like serine protease protein</fullName>
    </recommendedName>
</protein>
<dbReference type="PANTHER" id="PTHR34414:SF1">
    <property type="entry name" value="SUBTILISIN-LIKE SERINE PROTEASE"/>
    <property type="match status" value="1"/>
</dbReference>
<dbReference type="Proteomes" id="UP001321760">
    <property type="component" value="Unassembled WGS sequence"/>
</dbReference>
<feature type="transmembrane region" description="Helical" evidence="2">
    <location>
        <begin position="295"/>
        <end position="318"/>
    </location>
</feature>
<evidence type="ECO:0008006" key="5">
    <source>
        <dbReference type="Google" id="ProtNLM"/>
    </source>
</evidence>
<keyword evidence="2" id="KW-1133">Transmembrane helix</keyword>
<sequence length="344" mass="39299">MPPFRPETELYTELHLQGSPPALYVKHAITEPQTGSRPERKDHLPGQPRIPLNGPSPLGEYIAADLETHELDILAPHLWLVAKQDSTHISSLTHQRVRGRDIVITEHARLHLTWISERVFLRPIPKYLLSHAFWEACLDADSPTLHGEERIMARRRAMGFLRSYAFLIRHESDFRMAQDEFKLVPAGISYLQFWSFISAFESVGDSEVSPRYHFGELRLGRLNFWIKIFMGKFTYQKVHMSYATYFARFYGPILFAFGSFSVVLSSMQVALAAAPGNEDVGLPRYWFSVVDASRGFSLAVVGITVVICIMMALIFLALGFRETVFALKDLVRKRKEKQKIDNLG</sequence>
<feature type="region of interest" description="Disordered" evidence="1">
    <location>
        <begin position="31"/>
        <end position="54"/>
    </location>
</feature>
<proteinExistence type="predicted"/>
<accession>A0AAV9GWY4</accession>